<dbReference type="InterPro" id="IPR003594">
    <property type="entry name" value="HATPase_dom"/>
</dbReference>
<dbReference type="InterPro" id="IPR000014">
    <property type="entry name" value="PAS"/>
</dbReference>
<evidence type="ECO:0000259" key="14">
    <source>
        <dbReference type="PROSITE" id="PS50109"/>
    </source>
</evidence>
<feature type="transmembrane region" description="Helical" evidence="13">
    <location>
        <begin position="77"/>
        <end position="97"/>
    </location>
</feature>
<dbReference type="CDD" id="cd00130">
    <property type="entry name" value="PAS"/>
    <property type="match status" value="1"/>
</dbReference>
<feature type="transmembrane region" description="Helical" evidence="13">
    <location>
        <begin position="126"/>
        <end position="146"/>
    </location>
</feature>
<keyword evidence="5" id="KW-1003">Cell membrane</keyword>
<dbReference type="InterPro" id="IPR004358">
    <property type="entry name" value="Sig_transdc_His_kin-like_C"/>
</dbReference>
<proteinExistence type="predicted"/>
<dbReference type="EC" id="2.7.13.3" evidence="4"/>
<evidence type="ECO:0000313" key="16">
    <source>
        <dbReference type="EMBL" id="MBB6340686.1"/>
    </source>
</evidence>
<gene>
    <name evidence="16" type="ORF">HNP49_000836</name>
</gene>
<protein>
    <recommendedName>
        <fullName evidence="4">histidine kinase</fullName>
        <ecNumber evidence="4">2.7.13.3</ecNumber>
    </recommendedName>
</protein>
<keyword evidence="17" id="KW-1185">Reference proteome</keyword>
<keyword evidence="9" id="KW-0418">Kinase</keyword>
<dbReference type="InterPro" id="IPR005467">
    <property type="entry name" value="His_kinase_dom"/>
</dbReference>
<evidence type="ECO:0000256" key="13">
    <source>
        <dbReference type="SAM" id="Phobius"/>
    </source>
</evidence>
<dbReference type="Gene3D" id="1.10.287.130">
    <property type="match status" value="1"/>
</dbReference>
<dbReference type="RefSeq" id="WP_184680864.1">
    <property type="nucleotide sequence ID" value="NZ_JACHLL010000001.1"/>
</dbReference>
<comment type="caution">
    <text evidence="16">The sequence shown here is derived from an EMBL/GenBank/DDBJ whole genome shotgun (WGS) entry which is preliminary data.</text>
</comment>
<keyword evidence="13" id="KW-0812">Transmembrane</keyword>
<dbReference type="NCBIfam" id="TIGR00229">
    <property type="entry name" value="sensory_box"/>
    <property type="match status" value="1"/>
</dbReference>
<dbReference type="GO" id="GO:0000155">
    <property type="term" value="F:phosphorelay sensor kinase activity"/>
    <property type="evidence" value="ECO:0007669"/>
    <property type="project" value="InterPro"/>
</dbReference>
<dbReference type="PANTHER" id="PTHR43711:SF1">
    <property type="entry name" value="HISTIDINE KINASE 1"/>
    <property type="match status" value="1"/>
</dbReference>
<evidence type="ECO:0000256" key="6">
    <source>
        <dbReference type="ARBA" id="ARBA00022553"/>
    </source>
</evidence>
<keyword evidence="10" id="KW-0067">ATP-binding</keyword>
<dbReference type="Pfam" id="PF00512">
    <property type="entry name" value="HisKA"/>
    <property type="match status" value="1"/>
</dbReference>
<dbReference type="SUPFAM" id="SSF47384">
    <property type="entry name" value="Homodimeric domain of signal transducing histidine kinase"/>
    <property type="match status" value="1"/>
</dbReference>
<feature type="transmembrane region" description="Helical" evidence="13">
    <location>
        <begin position="166"/>
        <end position="185"/>
    </location>
</feature>
<evidence type="ECO:0000256" key="7">
    <source>
        <dbReference type="ARBA" id="ARBA00022679"/>
    </source>
</evidence>
<evidence type="ECO:0000256" key="4">
    <source>
        <dbReference type="ARBA" id="ARBA00012438"/>
    </source>
</evidence>
<dbReference type="Proteomes" id="UP000557193">
    <property type="component" value="Unassembled WGS sequence"/>
</dbReference>
<organism evidence="16 17">
    <name type="scientific">Pseudomonas fluvialis</name>
    <dbReference type="NCBI Taxonomy" id="1793966"/>
    <lineage>
        <taxon>Bacteria</taxon>
        <taxon>Pseudomonadati</taxon>
        <taxon>Pseudomonadota</taxon>
        <taxon>Gammaproteobacteria</taxon>
        <taxon>Pseudomonadales</taxon>
        <taxon>Pseudomonadaceae</taxon>
        <taxon>Pseudomonas</taxon>
    </lineage>
</organism>
<dbReference type="GO" id="GO:0045121">
    <property type="term" value="C:membrane raft"/>
    <property type="evidence" value="ECO:0007669"/>
    <property type="project" value="UniProtKB-SubCell"/>
</dbReference>
<dbReference type="PANTHER" id="PTHR43711">
    <property type="entry name" value="TWO-COMPONENT HISTIDINE KINASE"/>
    <property type="match status" value="1"/>
</dbReference>
<evidence type="ECO:0000256" key="3">
    <source>
        <dbReference type="ARBA" id="ARBA00004314"/>
    </source>
</evidence>
<keyword evidence="7" id="KW-0808">Transferase</keyword>
<reference evidence="16 17" key="1">
    <citation type="submission" date="2020-08" db="EMBL/GenBank/DDBJ databases">
        <title>Functional genomics of gut bacteria from endangered species of beetles.</title>
        <authorList>
            <person name="Carlos-Shanley C."/>
        </authorList>
    </citation>
    <scope>NUCLEOTIDE SEQUENCE [LARGE SCALE GENOMIC DNA]</scope>
    <source>
        <strain evidence="16 17">S00202</strain>
    </source>
</reference>
<dbReference type="SMART" id="SM00091">
    <property type="entry name" value="PAS"/>
    <property type="match status" value="1"/>
</dbReference>
<evidence type="ECO:0000256" key="1">
    <source>
        <dbReference type="ARBA" id="ARBA00000085"/>
    </source>
</evidence>
<keyword evidence="6" id="KW-0597">Phosphoprotein</keyword>
<dbReference type="InterPro" id="IPR003661">
    <property type="entry name" value="HisK_dim/P_dom"/>
</dbReference>
<dbReference type="PRINTS" id="PR00344">
    <property type="entry name" value="BCTRLSENSOR"/>
</dbReference>
<comment type="subcellular location">
    <subcellularLocation>
        <location evidence="2">Cell membrane</location>
    </subcellularLocation>
    <subcellularLocation>
        <location evidence="3">Membrane raft</location>
        <topology evidence="3">Multi-pass membrane protein</topology>
    </subcellularLocation>
</comment>
<evidence type="ECO:0000313" key="17">
    <source>
        <dbReference type="Proteomes" id="UP000557193"/>
    </source>
</evidence>
<keyword evidence="12 13" id="KW-0472">Membrane</keyword>
<keyword evidence="8" id="KW-0547">Nucleotide-binding</keyword>
<feature type="domain" description="PAS" evidence="15">
    <location>
        <begin position="198"/>
        <end position="269"/>
    </location>
</feature>
<dbReference type="CDD" id="cd00082">
    <property type="entry name" value="HisKA"/>
    <property type="match status" value="1"/>
</dbReference>
<feature type="domain" description="Histidine kinase" evidence="14">
    <location>
        <begin position="327"/>
        <end position="545"/>
    </location>
</feature>
<dbReference type="GO" id="GO:0005886">
    <property type="term" value="C:plasma membrane"/>
    <property type="evidence" value="ECO:0007669"/>
    <property type="project" value="UniProtKB-SubCell"/>
</dbReference>
<evidence type="ECO:0000259" key="15">
    <source>
        <dbReference type="PROSITE" id="PS50112"/>
    </source>
</evidence>
<dbReference type="SMART" id="SM00388">
    <property type="entry name" value="HisKA"/>
    <property type="match status" value="1"/>
</dbReference>
<evidence type="ECO:0000256" key="5">
    <source>
        <dbReference type="ARBA" id="ARBA00022475"/>
    </source>
</evidence>
<evidence type="ECO:0000256" key="11">
    <source>
        <dbReference type="ARBA" id="ARBA00023012"/>
    </source>
</evidence>
<dbReference type="AlphaFoldDB" id="A0A7X0ETK9"/>
<dbReference type="FunFam" id="3.30.565.10:FF:000023">
    <property type="entry name" value="PAS domain-containing sensor histidine kinase"/>
    <property type="match status" value="1"/>
</dbReference>
<dbReference type="InterPro" id="IPR036097">
    <property type="entry name" value="HisK_dim/P_sf"/>
</dbReference>
<feature type="transmembrane region" description="Helical" evidence="13">
    <location>
        <begin position="103"/>
        <end position="119"/>
    </location>
</feature>
<evidence type="ECO:0000256" key="8">
    <source>
        <dbReference type="ARBA" id="ARBA00022741"/>
    </source>
</evidence>
<dbReference type="FunFam" id="1.10.287.130:FF:000001">
    <property type="entry name" value="Two-component sensor histidine kinase"/>
    <property type="match status" value="1"/>
</dbReference>
<dbReference type="InterPro" id="IPR050736">
    <property type="entry name" value="Sensor_HK_Regulatory"/>
</dbReference>
<name>A0A7X0ETK9_9PSED</name>
<evidence type="ECO:0000256" key="9">
    <source>
        <dbReference type="ARBA" id="ARBA00022777"/>
    </source>
</evidence>
<evidence type="ECO:0000256" key="2">
    <source>
        <dbReference type="ARBA" id="ARBA00004236"/>
    </source>
</evidence>
<dbReference type="Pfam" id="PF02518">
    <property type="entry name" value="HATPase_c"/>
    <property type="match status" value="1"/>
</dbReference>
<dbReference type="PROSITE" id="PS50112">
    <property type="entry name" value="PAS"/>
    <property type="match status" value="1"/>
</dbReference>
<keyword evidence="13" id="KW-1133">Transmembrane helix</keyword>
<dbReference type="SMART" id="SM00387">
    <property type="entry name" value="HATPase_c"/>
    <property type="match status" value="1"/>
</dbReference>
<dbReference type="CDD" id="cd16922">
    <property type="entry name" value="HATPase_EvgS-ArcB-TorS-like"/>
    <property type="match status" value="1"/>
</dbReference>
<accession>A0A7X0ETK9</accession>
<comment type="catalytic activity">
    <reaction evidence="1">
        <text>ATP + protein L-histidine = ADP + protein N-phospho-L-histidine.</text>
        <dbReference type="EC" id="2.7.13.3"/>
    </reaction>
</comment>
<dbReference type="Pfam" id="PF13426">
    <property type="entry name" value="PAS_9"/>
    <property type="match status" value="1"/>
</dbReference>
<dbReference type="InterPro" id="IPR035965">
    <property type="entry name" value="PAS-like_dom_sf"/>
</dbReference>
<dbReference type="Gene3D" id="3.30.450.20">
    <property type="entry name" value="PAS domain"/>
    <property type="match status" value="1"/>
</dbReference>
<dbReference type="GO" id="GO:0005524">
    <property type="term" value="F:ATP binding"/>
    <property type="evidence" value="ECO:0007669"/>
    <property type="project" value="UniProtKB-KW"/>
</dbReference>
<keyword evidence="11" id="KW-0902">Two-component regulatory system</keyword>
<evidence type="ECO:0000256" key="12">
    <source>
        <dbReference type="ARBA" id="ARBA00023136"/>
    </source>
</evidence>
<dbReference type="Gene3D" id="3.30.565.10">
    <property type="entry name" value="Histidine kinase-like ATPase, C-terminal domain"/>
    <property type="match status" value="1"/>
</dbReference>
<dbReference type="InterPro" id="IPR036890">
    <property type="entry name" value="HATPase_C_sf"/>
</dbReference>
<feature type="transmembrane region" description="Helical" evidence="13">
    <location>
        <begin position="52"/>
        <end position="70"/>
    </location>
</feature>
<feature type="transmembrane region" description="Helical" evidence="13">
    <location>
        <begin position="21"/>
        <end position="46"/>
    </location>
</feature>
<dbReference type="PROSITE" id="PS50109">
    <property type="entry name" value="HIS_KIN"/>
    <property type="match status" value="1"/>
</dbReference>
<dbReference type="EMBL" id="JACHLL010000001">
    <property type="protein sequence ID" value="MBB6340686.1"/>
    <property type="molecule type" value="Genomic_DNA"/>
</dbReference>
<sequence>MRPWLRPPVGDESFEALRERLFSNVISLIALLTSVGVLILLMRLYLIGLQPFMLAQALALFGVIGLALLGSRRSIQWRLVGLTACFLLYVTASTVQLGPAADSRGFLLFLAFLAGVFLSPRAGLRVTLLLLLWVTLIGALAIFWGLPLSLRDYAAYSAHPSTWISMAAVLGTFSGIIGYVGAVLVQQLRQQAEALKHSETRLRGLFQLSPIGIALNDVADGRFLEVNQALLDMSGYSREAFLALDYWQLTPHEYATSEQDQLRQLLEQGRFGPYEKELLCRDGQRLPVRVQGMLVTDNEGRRQVWSMVEDIRAEQRLARMQREFVSTVSHELRTPLTSISGALGLVAGGVLGELPRQAGEMVGIALQNSQQLTLLVNDLLDMEKLLAGKMSFDLQRHDLLTLVQSALRHNQSYAAQHAVELLLVSPAEASVVVDSLRLEQVLNNLLSNAAKFSPPQGRVEVAITQADGWVRVSVRDHGPGIPQVFRARIFEHFSQADSTDTRQKGGTGLGLAISRQLIERMGGRLAFDSQEGVGSTFYFELPLAPEVA</sequence>
<dbReference type="SUPFAM" id="SSF55785">
    <property type="entry name" value="PYP-like sensor domain (PAS domain)"/>
    <property type="match status" value="1"/>
</dbReference>
<evidence type="ECO:0000256" key="10">
    <source>
        <dbReference type="ARBA" id="ARBA00022840"/>
    </source>
</evidence>
<dbReference type="SUPFAM" id="SSF55874">
    <property type="entry name" value="ATPase domain of HSP90 chaperone/DNA topoisomerase II/histidine kinase"/>
    <property type="match status" value="1"/>
</dbReference>